<dbReference type="PANTHER" id="PTHR42837:SF2">
    <property type="entry name" value="MEMBRANE METALLOPROTEASE ARASP2, CHLOROPLASTIC-RELATED"/>
    <property type="match status" value="1"/>
</dbReference>
<feature type="region of interest" description="Disordered" evidence="2">
    <location>
        <begin position="26"/>
        <end position="71"/>
    </location>
</feature>
<dbReference type="PANTHER" id="PTHR42837">
    <property type="entry name" value="REGULATOR OF SIGMA-E PROTEASE RSEP"/>
    <property type="match status" value="1"/>
</dbReference>
<dbReference type="OrthoDB" id="259755at2"/>
<dbReference type="PROSITE" id="PS50106">
    <property type="entry name" value="PDZ"/>
    <property type="match status" value="2"/>
</dbReference>
<feature type="compositionally biased region" description="Basic and acidic residues" evidence="2">
    <location>
        <begin position="28"/>
        <end position="71"/>
    </location>
</feature>
<evidence type="ECO:0000313" key="6">
    <source>
        <dbReference type="Proteomes" id="UP000010798"/>
    </source>
</evidence>
<evidence type="ECO:0000256" key="1">
    <source>
        <dbReference type="ARBA" id="ARBA00001947"/>
    </source>
</evidence>
<keyword evidence="3" id="KW-0732">Signal</keyword>
<dbReference type="SUPFAM" id="SSF50156">
    <property type="entry name" value="PDZ domain-like"/>
    <property type="match status" value="2"/>
</dbReference>
<dbReference type="SMART" id="SM00228">
    <property type="entry name" value="PDZ"/>
    <property type="match status" value="2"/>
</dbReference>
<dbReference type="RefSeq" id="WP_015249289.1">
    <property type="nucleotide sequence ID" value="NC_019892.1"/>
</dbReference>
<accession>L0DLC7</accession>
<dbReference type="GO" id="GO:0004222">
    <property type="term" value="F:metalloendopeptidase activity"/>
    <property type="evidence" value="ECO:0007669"/>
    <property type="project" value="InterPro"/>
</dbReference>
<protein>
    <submittedName>
        <fullName evidence="5">Trypsin-like serine protease with C-terminal PDZ domain</fullName>
    </submittedName>
</protein>
<dbReference type="Pfam" id="PF13180">
    <property type="entry name" value="PDZ_2"/>
    <property type="match status" value="2"/>
</dbReference>
<evidence type="ECO:0000313" key="5">
    <source>
        <dbReference type="EMBL" id="AGA30199.1"/>
    </source>
</evidence>
<keyword evidence="6" id="KW-1185">Reference proteome</keyword>
<evidence type="ECO:0000256" key="2">
    <source>
        <dbReference type="SAM" id="MobiDB-lite"/>
    </source>
</evidence>
<feature type="chain" id="PRO_5003940939" evidence="3">
    <location>
        <begin position="26"/>
        <end position="381"/>
    </location>
</feature>
<organism evidence="5 6">
    <name type="scientific">Singulisphaera acidiphila (strain ATCC BAA-1392 / DSM 18658 / VKM B-2454 / MOB10)</name>
    <dbReference type="NCBI Taxonomy" id="886293"/>
    <lineage>
        <taxon>Bacteria</taxon>
        <taxon>Pseudomonadati</taxon>
        <taxon>Planctomycetota</taxon>
        <taxon>Planctomycetia</taxon>
        <taxon>Isosphaerales</taxon>
        <taxon>Isosphaeraceae</taxon>
        <taxon>Singulisphaera</taxon>
    </lineage>
</organism>
<dbReference type="STRING" id="886293.Sinac_6094"/>
<dbReference type="KEGG" id="saci:Sinac_6094"/>
<keyword evidence="5" id="KW-0378">Hydrolase</keyword>
<evidence type="ECO:0000259" key="4">
    <source>
        <dbReference type="PROSITE" id="PS50106"/>
    </source>
</evidence>
<dbReference type="AlphaFoldDB" id="L0DLC7"/>
<feature type="signal peptide" evidence="3">
    <location>
        <begin position="1"/>
        <end position="25"/>
    </location>
</feature>
<dbReference type="InterPro" id="IPR036034">
    <property type="entry name" value="PDZ_sf"/>
</dbReference>
<keyword evidence="5" id="KW-0645">Protease</keyword>
<dbReference type="GO" id="GO:0016020">
    <property type="term" value="C:membrane"/>
    <property type="evidence" value="ECO:0007669"/>
    <property type="project" value="InterPro"/>
</dbReference>
<name>L0DLC7_SINAD</name>
<proteinExistence type="predicted"/>
<reference evidence="5 6" key="1">
    <citation type="submission" date="2012-02" db="EMBL/GenBank/DDBJ databases">
        <title>Complete sequence of chromosome of Singulisphaera acidiphila DSM 18658.</title>
        <authorList>
            <consortium name="US DOE Joint Genome Institute (JGI-PGF)"/>
            <person name="Lucas S."/>
            <person name="Copeland A."/>
            <person name="Lapidus A."/>
            <person name="Glavina del Rio T."/>
            <person name="Dalin E."/>
            <person name="Tice H."/>
            <person name="Bruce D."/>
            <person name="Goodwin L."/>
            <person name="Pitluck S."/>
            <person name="Peters L."/>
            <person name="Ovchinnikova G."/>
            <person name="Chertkov O."/>
            <person name="Kyrpides N."/>
            <person name="Mavromatis K."/>
            <person name="Ivanova N."/>
            <person name="Brettin T."/>
            <person name="Detter J.C."/>
            <person name="Han C."/>
            <person name="Larimer F."/>
            <person name="Land M."/>
            <person name="Hauser L."/>
            <person name="Markowitz V."/>
            <person name="Cheng J.-F."/>
            <person name="Hugenholtz P."/>
            <person name="Woyke T."/>
            <person name="Wu D."/>
            <person name="Tindall B."/>
            <person name="Pomrenke H."/>
            <person name="Brambilla E."/>
            <person name="Klenk H.-P."/>
            <person name="Eisen J.A."/>
        </authorList>
    </citation>
    <scope>NUCLEOTIDE SEQUENCE [LARGE SCALE GENOMIC DNA]</scope>
    <source>
        <strain evidence="6">ATCC BAA-1392 / DSM 18658 / VKM B-2454 / MOB10</strain>
    </source>
</reference>
<feature type="domain" description="PDZ" evidence="4">
    <location>
        <begin position="110"/>
        <end position="176"/>
    </location>
</feature>
<dbReference type="HOGENOM" id="CLU_725399_0_0_0"/>
<comment type="cofactor">
    <cofactor evidence="1">
        <name>Zn(2+)</name>
        <dbReference type="ChEBI" id="CHEBI:29105"/>
    </cofactor>
</comment>
<dbReference type="EMBL" id="CP003364">
    <property type="protein sequence ID" value="AGA30199.1"/>
    <property type="molecule type" value="Genomic_DNA"/>
</dbReference>
<dbReference type="eggNOG" id="COG0265">
    <property type="taxonomic scope" value="Bacteria"/>
</dbReference>
<feature type="domain" description="PDZ" evidence="4">
    <location>
        <begin position="197"/>
        <end position="291"/>
    </location>
</feature>
<gene>
    <name evidence="5" type="ordered locus">Sinac_6094</name>
</gene>
<sequence length="381" mass="41845">MTGLRNVFGLAALGSALVWSSAGWAQQESDKPSQDEPAQRETNVSRHEKSNRERREVLRKQTDELTNRMRRLNRDPLRRGVEVSGPPFHFNLRGDWYLSEPRPNDLGAGIVPADESLRTQLGLTGGQGLIVKSVAHGGPAFQVGLEVNDILTSLADKPLATPADLIKQLKEAGEKVVPLQVLRSGKPMTIQVKPIYHVTFGPVETTRPRYLLGVQVESLDDTLRAQLKLPDQEGLLVNAVEPDSAAEKAGFKKYDILLTVGDRPLKGSEDLISRIQNSSGKALTFKLLRGGKTITVEVTPTIQPDADAGNHELGLEPSVRAVRPSGMFFDHSLPIAETFSLTHPSELQLGELQGEVKELRRLVENLQKALQAKPDSDHAER</sequence>
<dbReference type="InterPro" id="IPR004387">
    <property type="entry name" value="Pept_M50_Zn"/>
</dbReference>
<dbReference type="GO" id="GO:0006508">
    <property type="term" value="P:proteolysis"/>
    <property type="evidence" value="ECO:0007669"/>
    <property type="project" value="UniProtKB-KW"/>
</dbReference>
<dbReference type="Gene3D" id="2.30.42.10">
    <property type="match status" value="2"/>
</dbReference>
<dbReference type="InterPro" id="IPR001478">
    <property type="entry name" value="PDZ"/>
</dbReference>
<evidence type="ECO:0000256" key="3">
    <source>
        <dbReference type="SAM" id="SignalP"/>
    </source>
</evidence>
<dbReference type="Proteomes" id="UP000010798">
    <property type="component" value="Chromosome"/>
</dbReference>
<dbReference type="CDD" id="cd06779">
    <property type="entry name" value="cpPDZ_Deg_HtrA-like"/>
    <property type="match status" value="1"/>
</dbReference>